<protein>
    <submittedName>
        <fullName evidence="1">Uncharacterized protein</fullName>
    </submittedName>
</protein>
<dbReference type="EMBL" id="CAJHJG010002098">
    <property type="protein sequence ID" value="CAD6917468.1"/>
    <property type="molecule type" value="Genomic_DNA"/>
</dbReference>
<sequence length="111" mass="11217">MPPAAPRFVSISHGASAQRKQSLDGLLGLVCEGELCEALADAAGIRAGLSRNGLVVVAAMPGTPGPARVGHEEAALLVAPNRRRLLVSRRTDAGFTAGSAGASGWHHSKGG</sequence>
<accession>A0ABN7ITD2</accession>
<name>A0ABN7ITD2_9BASI</name>
<evidence type="ECO:0000313" key="1">
    <source>
        <dbReference type="EMBL" id="CAD6917468.1"/>
    </source>
</evidence>
<organism evidence="1 2">
    <name type="scientific">Tilletia caries</name>
    <name type="common">wheat bunt fungus</name>
    <dbReference type="NCBI Taxonomy" id="13290"/>
    <lineage>
        <taxon>Eukaryota</taxon>
        <taxon>Fungi</taxon>
        <taxon>Dikarya</taxon>
        <taxon>Basidiomycota</taxon>
        <taxon>Ustilaginomycotina</taxon>
        <taxon>Exobasidiomycetes</taxon>
        <taxon>Tilletiales</taxon>
        <taxon>Tilletiaceae</taxon>
        <taxon>Tilletia</taxon>
    </lineage>
</organism>
<proteinExistence type="predicted"/>
<comment type="caution">
    <text evidence="1">The sequence shown here is derived from an EMBL/GenBank/DDBJ whole genome shotgun (WGS) entry which is preliminary data.</text>
</comment>
<dbReference type="Proteomes" id="UP000836402">
    <property type="component" value="Unassembled WGS sequence"/>
</dbReference>
<reference evidence="1" key="1">
    <citation type="submission" date="2020-10" db="EMBL/GenBank/DDBJ databases">
        <authorList>
            <person name="Sedaghatjoo S."/>
        </authorList>
    </citation>
    <scope>NUCLEOTIDE SEQUENCE</scope>
    <source>
        <strain evidence="1">AZH3</strain>
    </source>
</reference>
<evidence type="ECO:0000313" key="2">
    <source>
        <dbReference type="Proteomes" id="UP000836402"/>
    </source>
</evidence>
<gene>
    <name evidence="1" type="ORF">JKIAZH3_G7927</name>
</gene>
<keyword evidence="2" id="KW-1185">Reference proteome</keyword>